<dbReference type="SUPFAM" id="SSF53822">
    <property type="entry name" value="Periplasmic binding protein-like I"/>
    <property type="match status" value="1"/>
</dbReference>
<reference evidence="2 3" key="1">
    <citation type="submission" date="2020-04" db="EMBL/GenBank/DDBJ databases">
        <authorList>
            <person name="Liu S."/>
        </authorList>
    </citation>
    <scope>NUCLEOTIDE SEQUENCE [LARGE SCALE GENOMIC DNA]</scope>
    <source>
        <strain evidence="2 3">CGMCC 1.15091</strain>
    </source>
</reference>
<dbReference type="InterPro" id="IPR007487">
    <property type="entry name" value="ABC_transpt-TYRBP-like"/>
</dbReference>
<dbReference type="EMBL" id="JAAZSR010000051">
    <property type="protein sequence ID" value="NKX49973.1"/>
    <property type="molecule type" value="Genomic_DNA"/>
</dbReference>
<comment type="caution">
    <text evidence="2">The sequence shown here is derived from an EMBL/GenBank/DDBJ whole genome shotgun (WGS) entry which is preliminary data.</text>
</comment>
<organism evidence="2 3">
    <name type="scientific">Arthrobacter deserti</name>
    <dbReference type="NCBI Taxonomy" id="1742687"/>
    <lineage>
        <taxon>Bacteria</taxon>
        <taxon>Bacillati</taxon>
        <taxon>Actinomycetota</taxon>
        <taxon>Actinomycetes</taxon>
        <taxon>Micrococcales</taxon>
        <taxon>Micrococcaceae</taxon>
        <taxon>Arthrobacter</taxon>
    </lineage>
</organism>
<dbReference type="PANTHER" id="PTHR35271:SF1">
    <property type="entry name" value="ABC TRANSPORTER, SUBSTRATE-BINDING LIPOPROTEIN"/>
    <property type="match status" value="1"/>
</dbReference>
<dbReference type="InterPro" id="IPR028082">
    <property type="entry name" value="Peripla_BP_I"/>
</dbReference>
<keyword evidence="3" id="KW-1185">Reference proteome</keyword>
<dbReference type="CDD" id="cd06325">
    <property type="entry name" value="PBP1_ABC_unchar_transporter"/>
    <property type="match status" value="1"/>
</dbReference>
<evidence type="ECO:0000313" key="3">
    <source>
        <dbReference type="Proteomes" id="UP000523795"/>
    </source>
</evidence>
<sequence length="334" mass="34222">MKRSRIAALGAGLLASTLLATACGNGGSSGQSGAAAGGDSVEIGITQIVSHPSLDAAREGFKKALAENGYTEGQNVTYDEQNAQGDQGTATNIAGKFNADQKDLVLAIATPTAQAVAQAITNVPVLITAVTDPVSANLVDSLEKPGGNVTGTSDLNPDEEQLALLKKLAAEARTVGIVYSSGEVNSQVQVDLAKEAAQKLGLEIKEATVSSSGEVQQAAQSLDVDSFYVPTDNNVVSALESLIQVAEPRKLPVIATEGDSVERGALATEGINYEKLGYQTGLMAVKILKDNADPAGMPIETASGLELVVNPEAAKHMGVEIPADVLESAKTVGK</sequence>
<proteinExistence type="predicted"/>
<feature type="signal peptide" evidence="1">
    <location>
        <begin position="1"/>
        <end position="22"/>
    </location>
</feature>
<dbReference type="Pfam" id="PF04392">
    <property type="entry name" value="ABC_sub_bind"/>
    <property type="match status" value="1"/>
</dbReference>
<feature type="chain" id="PRO_5045618102" evidence="1">
    <location>
        <begin position="23"/>
        <end position="334"/>
    </location>
</feature>
<accession>A0ABX1JKY9</accession>
<dbReference type="Proteomes" id="UP000523795">
    <property type="component" value="Unassembled WGS sequence"/>
</dbReference>
<dbReference type="PROSITE" id="PS51257">
    <property type="entry name" value="PROKAR_LIPOPROTEIN"/>
    <property type="match status" value="1"/>
</dbReference>
<evidence type="ECO:0000256" key="1">
    <source>
        <dbReference type="SAM" id="SignalP"/>
    </source>
</evidence>
<protein>
    <submittedName>
        <fullName evidence="2">ABC transporter substrate-binding protein</fullName>
    </submittedName>
</protein>
<dbReference type="PANTHER" id="PTHR35271">
    <property type="entry name" value="ABC TRANSPORTER, SUBSTRATE-BINDING LIPOPROTEIN-RELATED"/>
    <property type="match status" value="1"/>
</dbReference>
<name>A0ABX1JKY9_9MICC</name>
<dbReference type="Gene3D" id="3.40.50.2300">
    <property type="match status" value="2"/>
</dbReference>
<evidence type="ECO:0000313" key="2">
    <source>
        <dbReference type="EMBL" id="NKX49973.1"/>
    </source>
</evidence>
<keyword evidence="1" id="KW-0732">Signal</keyword>
<gene>
    <name evidence="2" type="ORF">HER39_05155</name>
</gene>